<dbReference type="InterPro" id="IPR029063">
    <property type="entry name" value="SAM-dependent_MTases_sf"/>
</dbReference>
<sequence length="260" mass="29669">MLGNALKKCDEQLNTLACCKTDETPCNCVSSLSEDYTTRADSYDCLKKMNTYVLRYGPAYMSEIYHYLVESDFKRLFVKDELTIASLGCGFSPDYYAIEEYISTYKPEAKIKYEGVDNSTYWSTARPTNVNCTYQSLDLTKPFIFNNADVVIISKVFSTLYRNNSHTEFLKNLKSSIETSLAKGSIVIFIDINNNTMGRDVFHNHVASYLPDCKQYYFDGYSGYGWQKIANNYIICEVPDGLSVHSLNGTGKTVIFEYRK</sequence>
<reference evidence="1 2" key="1">
    <citation type="submission" date="2019-02" db="EMBL/GenBank/DDBJ databases">
        <title>Genome sequences of Aliivibrio finisterrensis strains from farmed Atlantic salmon.</title>
        <authorList>
            <person name="Bowman J.P."/>
        </authorList>
    </citation>
    <scope>NUCLEOTIDE SEQUENCE [LARGE SCALE GENOMIC DNA]</scope>
    <source>
        <strain evidence="1 2">A46</strain>
    </source>
</reference>
<dbReference type="SUPFAM" id="SSF53335">
    <property type="entry name" value="S-adenosyl-L-methionine-dependent methyltransferases"/>
    <property type="match status" value="1"/>
</dbReference>
<evidence type="ECO:0000313" key="2">
    <source>
        <dbReference type="Proteomes" id="UP000294063"/>
    </source>
</evidence>
<evidence type="ECO:0000313" key="1">
    <source>
        <dbReference type="EMBL" id="RYU46812.1"/>
    </source>
</evidence>
<dbReference type="AlphaFoldDB" id="A0A4Q5KKH9"/>
<accession>A0A4Q5KKH9</accession>
<dbReference type="Proteomes" id="UP000294063">
    <property type="component" value="Unassembled WGS sequence"/>
</dbReference>
<comment type="caution">
    <text evidence="1">The sequence shown here is derived from an EMBL/GenBank/DDBJ whole genome shotgun (WGS) entry which is preliminary data.</text>
</comment>
<organism evidence="1 2">
    <name type="scientific">Aliivibrio finisterrensis</name>
    <dbReference type="NCBI Taxonomy" id="511998"/>
    <lineage>
        <taxon>Bacteria</taxon>
        <taxon>Pseudomonadati</taxon>
        <taxon>Pseudomonadota</taxon>
        <taxon>Gammaproteobacteria</taxon>
        <taxon>Vibrionales</taxon>
        <taxon>Vibrionaceae</taxon>
        <taxon>Aliivibrio</taxon>
    </lineage>
</organism>
<name>A0A4Q5KKH9_9GAMM</name>
<proteinExistence type="predicted"/>
<gene>
    <name evidence="1" type="ORF">ERW57_18955</name>
</gene>
<dbReference type="RefSeq" id="WP_130049451.1">
    <property type="nucleotide sequence ID" value="NZ_SEZK01000078.1"/>
</dbReference>
<evidence type="ECO:0008006" key="3">
    <source>
        <dbReference type="Google" id="ProtNLM"/>
    </source>
</evidence>
<dbReference type="EMBL" id="SEZK01000078">
    <property type="protein sequence ID" value="RYU46812.1"/>
    <property type="molecule type" value="Genomic_DNA"/>
</dbReference>
<protein>
    <recommendedName>
        <fullName evidence="3">Class I SAM-dependent methyltransferase</fullName>
    </recommendedName>
</protein>